<dbReference type="PROSITE" id="PS00236">
    <property type="entry name" value="NEUROTR_ION_CHANNEL"/>
    <property type="match status" value="1"/>
</dbReference>
<keyword evidence="3" id="KW-0732">Signal</keyword>
<dbReference type="InterPro" id="IPR018000">
    <property type="entry name" value="Neurotransmitter_ion_chnl_CS"/>
</dbReference>
<evidence type="ECO:0000256" key="3">
    <source>
        <dbReference type="SAM" id="SignalP"/>
    </source>
</evidence>
<organism evidence="4 5">
    <name type="scientific">Aspergillus violaceofuscus (strain CBS 115571)</name>
    <dbReference type="NCBI Taxonomy" id="1450538"/>
    <lineage>
        <taxon>Eukaryota</taxon>
        <taxon>Fungi</taxon>
        <taxon>Dikarya</taxon>
        <taxon>Ascomycota</taxon>
        <taxon>Pezizomycotina</taxon>
        <taxon>Eurotiomycetes</taxon>
        <taxon>Eurotiomycetidae</taxon>
        <taxon>Eurotiales</taxon>
        <taxon>Aspergillaceae</taxon>
        <taxon>Aspergillus</taxon>
    </lineage>
</organism>
<dbReference type="EMBL" id="KZ825109">
    <property type="protein sequence ID" value="PYI22671.1"/>
    <property type="molecule type" value="Genomic_DNA"/>
</dbReference>
<evidence type="ECO:0000313" key="4">
    <source>
        <dbReference type="EMBL" id="PYI22671.1"/>
    </source>
</evidence>
<sequence length="106" mass="11128">MRFIRIIITLFASLALAAPAPVDAVAANVEAGQDLQAAEYDPNADCSQNNIHCGKCNGTSCKIGLTNYPCDEGSCAAQNGGGDGKGCYDNAYNTPSPRHILCPEHR</sequence>
<evidence type="ECO:0000256" key="2">
    <source>
        <dbReference type="ARBA" id="ARBA00023136"/>
    </source>
</evidence>
<protein>
    <submittedName>
        <fullName evidence="4">Uncharacterized protein</fullName>
    </submittedName>
</protein>
<feature type="signal peptide" evidence="3">
    <location>
        <begin position="1"/>
        <end position="17"/>
    </location>
</feature>
<proteinExistence type="predicted"/>
<comment type="subcellular location">
    <subcellularLocation>
        <location evidence="1">Membrane</location>
    </subcellularLocation>
</comment>
<keyword evidence="2" id="KW-0472">Membrane</keyword>
<feature type="chain" id="PRO_5015947285" evidence="3">
    <location>
        <begin position="18"/>
        <end position="106"/>
    </location>
</feature>
<evidence type="ECO:0000256" key="1">
    <source>
        <dbReference type="ARBA" id="ARBA00004370"/>
    </source>
</evidence>
<evidence type="ECO:0000313" key="5">
    <source>
        <dbReference type="Proteomes" id="UP000249829"/>
    </source>
</evidence>
<name>A0A2V5HFZ2_ASPV1</name>
<keyword evidence="5" id="KW-1185">Reference proteome</keyword>
<reference evidence="4 5" key="1">
    <citation type="submission" date="2018-02" db="EMBL/GenBank/DDBJ databases">
        <title>The genomes of Aspergillus section Nigri reveals drivers in fungal speciation.</title>
        <authorList>
            <consortium name="DOE Joint Genome Institute"/>
            <person name="Vesth T.C."/>
            <person name="Nybo J."/>
            <person name="Theobald S."/>
            <person name="Brandl J."/>
            <person name="Frisvad J.C."/>
            <person name="Nielsen K.F."/>
            <person name="Lyhne E.K."/>
            <person name="Kogle M.E."/>
            <person name="Kuo A."/>
            <person name="Riley R."/>
            <person name="Clum A."/>
            <person name="Nolan M."/>
            <person name="Lipzen A."/>
            <person name="Salamov A."/>
            <person name="Henrissat B."/>
            <person name="Wiebenga A."/>
            <person name="De vries R.P."/>
            <person name="Grigoriev I.V."/>
            <person name="Mortensen U.H."/>
            <person name="Andersen M.R."/>
            <person name="Baker S.E."/>
        </authorList>
    </citation>
    <scope>NUCLEOTIDE SEQUENCE [LARGE SCALE GENOMIC DNA]</scope>
    <source>
        <strain evidence="4 5">CBS 115571</strain>
    </source>
</reference>
<gene>
    <name evidence="4" type="ORF">BO99DRAFT_468429</name>
</gene>
<accession>A0A2V5HFZ2</accession>
<dbReference type="AlphaFoldDB" id="A0A2V5HFZ2"/>
<dbReference type="GO" id="GO:0016020">
    <property type="term" value="C:membrane"/>
    <property type="evidence" value="ECO:0007669"/>
    <property type="project" value="UniProtKB-SubCell"/>
</dbReference>
<dbReference type="OMA" id="WHDERDY"/>
<dbReference type="Proteomes" id="UP000249829">
    <property type="component" value="Unassembled WGS sequence"/>
</dbReference>